<evidence type="ECO:0000313" key="2">
    <source>
        <dbReference type="Proteomes" id="UP000733744"/>
    </source>
</evidence>
<proteinExistence type="predicted"/>
<keyword evidence="2" id="KW-1185">Reference proteome</keyword>
<comment type="caution">
    <text evidence="1">The sequence shown here is derived from an EMBL/GenBank/DDBJ whole genome shotgun (WGS) entry which is preliminary data.</text>
</comment>
<dbReference type="Proteomes" id="UP000733744">
    <property type="component" value="Unassembled WGS sequence"/>
</dbReference>
<reference evidence="1 2" key="1">
    <citation type="journal article" date="2019" name="Antonie Van Leeuwenhoek">
        <title>Description of 'Ca. Methylobacter oryzae' KRF1, a novel species from the environmentally important Methylobacter clade 2.</title>
        <authorList>
            <person name="Khatri K."/>
            <person name="Mohite J.A."/>
            <person name="Pandit P.S."/>
            <person name="Bahulikar R."/>
            <person name="Rahalkar M.C."/>
        </authorList>
    </citation>
    <scope>NUCLEOTIDE SEQUENCE [LARGE SCALE GENOMIC DNA]</scope>
    <source>
        <strain evidence="1 2">KRF1</strain>
    </source>
</reference>
<dbReference type="EMBL" id="RYFG02000101">
    <property type="protein sequence ID" value="TRW93316.1"/>
    <property type="molecule type" value="Genomic_DNA"/>
</dbReference>
<gene>
    <name evidence="1" type="ORF">EKO24_012755</name>
</gene>
<protein>
    <submittedName>
        <fullName evidence="1">Uncharacterized protein</fullName>
    </submittedName>
</protein>
<organism evidence="1 2">
    <name type="scientific">Candidatus Methylobacter oryzae</name>
    <dbReference type="NCBI Taxonomy" id="2497749"/>
    <lineage>
        <taxon>Bacteria</taxon>
        <taxon>Pseudomonadati</taxon>
        <taxon>Pseudomonadota</taxon>
        <taxon>Gammaproteobacteria</taxon>
        <taxon>Methylococcales</taxon>
        <taxon>Methylococcaceae</taxon>
        <taxon>Methylobacter</taxon>
    </lineage>
</organism>
<dbReference type="RefSeq" id="WP_127028758.1">
    <property type="nucleotide sequence ID" value="NZ_RYFG02000101.1"/>
</dbReference>
<sequence length="154" mass="17239">MKGIVKNKTFSSESIAQAWAEKIEQSIKTIPYMDQTQLLALSETDIDSMGGEDLFKQLGVDLFSLRNQAQLEAINALSKKELLQLSPQEIERMGGAELFLQAGKGELMNLRWCDVNFKDNIGYLGDTKNGTSRELHFAPVVIHVRDTLTICMIC</sequence>
<name>A0ABY3C9A1_9GAMM</name>
<evidence type="ECO:0000313" key="1">
    <source>
        <dbReference type="EMBL" id="TRW93316.1"/>
    </source>
</evidence>
<accession>A0ABY3C9A1</accession>